<evidence type="ECO:0000256" key="5">
    <source>
        <dbReference type="ARBA" id="ARBA00023136"/>
    </source>
</evidence>
<dbReference type="OrthoDB" id="10071849at2759"/>
<dbReference type="GO" id="GO:0007166">
    <property type="term" value="P:cell surface receptor signaling pathway"/>
    <property type="evidence" value="ECO:0007669"/>
    <property type="project" value="TreeGrafter"/>
</dbReference>
<evidence type="ECO:0000256" key="4">
    <source>
        <dbReference type="ARBA" id="ARBA00022989"/>
    </source>
</evidence>
<protein>
    <submittedName>
        <fullName evidence="8">Membrane-spanning 4-domains subfamily A member 5</fullName>
    </submittedName>
</protein>
<feature type="transmembrane region" description="Helical" evidence="6">
    <location>
        <begin position="117"/>
        <end position="140"/>
    </location>
</feature>
<dbReference type="InterPro" id="IPR007237">
    <property type="entry name" value="CD20-like"/>
</dbReference>
<dbReference type="AlphaFoldDB" id="A0A1S2ZI60"/>
<keyword evidence="7" id="KW-1185">Reference proteome</keyword>
<reference evidence="8" key="1">
    <citation type="submission" date="2025-08" db="UniProtKB">
        <authorList>
            <consortium name="RefSeq"/>
        </authorList>
    </citation>
    <scope>IDENTIFICATION</scope>
</reference>
<feature type="transmembrane region" description="Helical" evidence="6">
    <location>
        <begin position="82"/>
        <end position="105"/>
    </location>
</feature>
<keyword evidence="3 6" id="KW-0812">Transmembrane</keyword>
<dbReference type="RefSeq" id="XP_007519701.1">
    <property type="nucleotide sequence ID" value="XM_007519639.2"/>
</dbReference>
<dbReference type="InParanoid" id="A0A1S2ZI60"/>
<evidence type="ECO:0000256" key="6">
    <source>
        <dbReference type="SAM" id="Phobius"/>
    </source>
</evidence>
<dbReference type="GO" id="GO:0005886">
    <property type="term" value="C:plasma membrane"/>
    <property type="evidence" value="ECO:0007669"/>
    <property type="project" value="TreeGrafter"/>
</dbReference>
<dbReference type="Proteomes" id="UP001652624">
    <property type="component" value="Chromosome 17"/>
</dbReference>
<dbReference type="PANTHER" id="PTHR23320:SF54">
    <property type="entry name" value="MEMBRANE-SPANNING 4-DOMAINS SUBFAMILY A MEMBER 5"/>
    <property type="match status" value="1"/>
</dbReference>
<feature type="transmembrane region" description="Helical" evidence="6">
    <location>
        <begin position="160"/>
        <end position="180"/>
    </location>
</feature>
<dbReference type="eggNOG" id="ENOG502RR0Z">
    <property type="taxonomic scope" value="Eukaryota"/>
</dbReference>
<evidence type="ECO:0000256" key="3">
    <source>
        <dbReference type="ARBA" id="ARBA00022692"/>
    </source>
</evidence>
<organism evidence="7 8">
    <name type="scientific">Erinaceus europaeus</name>
    <name type="common">Western European hedgehog</name>
    <dbReference type="NCBI Taxonomy" id="9365"/>
    <lineage>
        <taxon>Eukaryota</taxon>
        <taxon>Metazoa</taxon>
        <taxon>Chordata</taxon>
        <taxon>Craniata</taxon>
        <taxon>Vertebrata</taxon>
        <taxon>Euteleostomi</taxon>
        <taxon>Mammalia</taxon>
        <taxon>Eutheria</taxon>
        <taxon>Laurasiatheria</taxon>
        <taxon>Eulipotyphla</taxon>
        <taxon>Erinaceidae</taxon>
        <taxon>Erinaceinae</taxon>
        <taxon>Erinaceus</taxon>
    </lineage>
</organism>
<evidence type="ECO:0000256" key="2">
    <source>
        <dbReference type="ARBA" id="ARBA00009565"/>
    </source>
</evidence>
<proteinExistence type="inferred from homology"/>
<gene>
    <name evidence="8" type="primary">MS4A5</name>
</gene>
<accession>A0A1S2ZI60</accession>
<name>A0A1S2ZI60_ERIEU</name>
<sequence length="198" mass="22033">MSSNPAHKPVFLVFPPDIVIPEYQSSELTETSHETKVHYPKLLATKLKVLGSIQILLGVLNFSFGVIFRFTLEDPYPRFPFIFISGYLFWGSILFINSGAFLVALERRTTETMVRLNRLMNFLSVLAAIAGIVLLTFGFITDEKYLCGYSKDSPPCGAVTSLFLGILTLLAAITIIELFVSVTASFLNTPFTCLNCEE</sequence>
<comment type="similarity">
    <text evidence="2">Belongs to the MS4A family.</text>
</comment>
<keyword evidence="5 6" id="KW-0472">Membrane</keyword>
<comment type="subcellular location">
    <subcellularLocation>
        <location evidence="1">Membrane</location>
        <topology evidence="1">Multi-pass membrane protein</topology>
    </subcellularLocation>
</comment>
<keyword evidence="4 6" id="KW-1133">Transmembrane helix</keyword>
<evidence type="ECO:0000256" key="1">
    <source>
        <dbReference type="ARBA" id="ARBA00004141"/>
    </source>
</evidence>
<evidence type="ECO:0000313" key="8">
    <source>
        <dbReference type="RefSeq" id="XP_007519701.1"/>
    </source>
</evidence>
<evidence type="ECO:0000313" key="7">
    <source>
        <dbReference type="Proteomes" id="UP001652624"/>
    </source>
</evidence>
<dbReference type="PANTHER" id="PTHR23320">
    <property type="entry name" value="MEMBRANE-SPANNING 4-DOMAINS SUBFAMILY A MS4A -RELATED"/>
    <property type="match status" value="1"/>
</dbReference>
<dbReference type="InterPro" id="IPR030417">
    <property type="entry name" value="MS4A"/>
</dbReference>
<feature type="transmembrane region" description="Helical" evidence="6">
    <location>
        <begin position="49"/>
        <end position="70"/>
    </location>
</feature>
<dbReference type="Pfam" id="PF04103">
    <property type="entry name" value="CD20"/>
    <property type="match status" value="1"/>
</dbReference>